<feature type="transmembrane region" description="Helical" evidence="8">
    <location>
        <begin position="27"/>
        <end position="44"/>
    </location>
</feature>
<dbReference type="InterPro" id="IPR006665">
    <property type="entry name" value="OmpA-like"/>
</dbReference>
<evidence type="ECO:0000256" key="5">
    <source>
        <dbReference type="ARBA" id="ARBA00022989"/>
    </source>
</evidence>
<evidence type="ECO:0000256" key="6">
    <source>
        <dbReference type="ARBA" id="ARBA00023136"/>
    </source>
</evidence>
<evidence type="ECO:0000313" key="11">
    <source>
        <dbReference type="Proteomes" id="UP001210261"/>
    </source>
</evidence>
<keyword evidence="6 7" id="KW-0472">Membrane</keyword>
<dbReference type="CDD" id="cd07185">
    <property type="entry name" value="OmpA_C-like"/>
    <property type="match status" value="1"/>
</dbReference>
<comment type="similarity">
    <text evidence="2">Belongs to the MotB family.</text>
</comment>
<dbReference type="Proteomes" id="UP001210261">
    <property type="component" value="Unassembled WGS sequence"/>
</dbReference>
<dbReference type="SUPFAM" id="SSF103088">
    <property type="entry name" value="OmpA-like"/>
    <property type="match status" value="1"/>
</dbReference>
<gene>
    <name evidence="10" type="ORF">PF021_00365</name>
</gene>
<dbReference type="PANTHER" id="PTHR30329:SF21">
    <property type="entry name" value="LIPOPROTEIN YIAD-RELATED"/>
    <property type="match status" value="1"/>
</dbReference>
<sequence>MAKEKLRCPPCDCPKGVPLWLGTYGDMVTLILTFFILLLSMASFDKERIAQAIGSVEGALSILEKGSQSQINPPQPIKATPMETEVEMDNVVNIFASLITEYNEVNRISNGPSVELEEAEKGIVIRIPNELLFDNGSAILSNSSGIAFLKRLSLEFRKMPNAVLIKSIGHTDNTPIMRDSVFADNFELSIARGVNVADLIINEGVDNSRITGGGEGEYSPIASNDIPSLRAKNRRVDLYVYSIGQDLSAAAQSINKVTP</sequence>
<evidence type="ECO:0000256" key="8">
    <source>
        <dbReference type="SAM" id="Phobius"/>
    </source>
</evidence>
<proteinExistence type="inferred from homology"/>
<dbReference type="InterPro" id="IPR050330">
    <property type="entry name" value="Bact_OuterMem_StrucFunc"/>
</dbReference>
<keyword evidence="3" id="KW-1003">Cell membrane</keyword>
<organism evidence="10 11">
    <name type="scientific">Helicobacter ibis</name>
    <dbReference type="NCBI Taxonomy" id="2962633"/>
    <lineage>
        <taxon>Bacteria</taxon>
        <taxon>Pseudomonadati</taxon>
        <taxon>Campylobacterota</taxon>
        <taxon>Epsilonproteobacteria</taxon>
        <taxon>Campylobacterales</taxon>
        <taxon>Helicobacteraceae</taxon>
        <taxon>Helicobacter</taxon>
    </lineage>
</organism>
<keyword evidence="5 8" id="KW-1133">Transmembrane helix</keyword>
<evidence type="ECO:0000256" key="2">
    <source>
        <dbReference type="ARBA" id="ARBA00008914"/>
    </source>
</evidence>
<dbReference type="RefSeq" id="WP_271020411.1">
    <property type="nucleotide sequence ID" value="NZ_JAQHXR010000001.1"/>
</dbReference>
<dbReference type="Gene3D" id="3.30.1330.60">
    <property type="entry name" value="OmpA-like domain"/>
    <property type="match status" value="1"/>
</dbReference>
<dbReference type="PANTHER" id="PTHR30329">
    <property type="entry name" value="STATOR ELEMENT OF FLAGELLAR MOTOR COMPLEX"/>
    <property type="match status" value="1"/>
</dbReference>
<evidence type="ECO:0000256" key="7">
    <source>
        <dbReference type="PROSITE-ProRule" id="PRU00473"/>
    </source>
</evidence>
<name>A0ABT4VBP5_9HELI</name>
<dbReference type="Pfam" id="PF00691">
    <property type="entry name" value="OmpA"/>
    <property type="match status" value="1"/>
</dbReference>
<comment type="caution">
    <text evidence="10">The sequence shown here is derived from an EMBL/GenBank/DDBJ whole genome shotgun (WGS) entry which is preliminary data.</text>
</comment>
<dbReference type="PROSITE" id="PS51123">
    <property type="entry name" value="OMPA_2"/>
    <property type="match status" value="1"/>
</dbReference>
<evidence type="ECO:0000256" key="1">
    <source>
        <dbReference type="ARBA" id="ARBA00004162"/>
    </source>
</evidence>
<feature type="domain" description="OmpA-like" evidence="9">
    <location>
        <begin position="120"/>
        <end position="244"/>
    </location>
</feature>
<protein>
    <submittedName>
        <fullName evidence="10">OmpA family protein</fullName>
    </submittedName>
</protein>
<evidence type="ECO:0000313" key="10">
    <source>
        <dbReference type="EMBL" id="MDA3968128.1"/>
    </source>
</evidence>
<keyword evidence="11" id="KW-1185">Reference proteome</keyword>
<evidence type="ECO:0000256" key="3">
    <source>
        <dbReference type="ARBA" id="ARBA00022475"/>
    </source>
</evidence>
<comment type="subcellular location">
    <subcellularLocation>
        <location evidence="1">Cell membrane</location>
        <topology evidence="1">Single-pass membrane protein</topology>
    </subcellularLocation>
</comment>
<dbReference type="EMBL" id="JAQHXR010000001">
    <property type="protein sequence ID" value="MDA3968128.1"/>
    <property type="molecule type" value="Genomic_DNA"/>
</dbReference>
<reference evidence="10 11" key="1">
    <citation type="submission" date="2023-01" db="EMBL/GenBank/DDBJ databases">
        <title>Description of Helicobacter ibis sp. nov. isolated from faecal droppings of black-faced ibis (Theristicus melanopis).</title>
        <authorList>
            <person name="Lopez-Cantillo M."/>
            <person name="Vidal-Veuthey B."/>
            <person name="Mella A."/>
            <person name="De La Haba R."/>
            <person name="Collado L."/>
        </authorList>
    </citation>
    <scope>NUCLEOTIDE SEQUENCE [LARGE SCALE GENOMIC DNA]</scope>
    <source>
        <strain evidence="10 11">A82</strain>
    </source>
</reference>
<dbReference type="InterPro" id="IPR036737">
    <property type="entry name" value="OmpA-like_sf"/>
</dbReference>
<accession>A0ABT4VBP5</accession>
<evidence type="ECO:0000259" key="9">
    <source>
        <dbReference type="PROSITE" id="PS51123"/>
    </source>
</evidence>
<dbReference type="Pfam" id="PF13677">
    <property type="entry name" value="MotB_plug"/>
    <property type="match status" value="1"/>
</dbReference>
<evidence type="ECO:0000256" key="4">
    <source>
        <dbReference type="ARBA" id="ARBA00022692"/>
    </source>
</evidence>
<dbReference type="InterPro" id="IPR025713">
    <property type="entry name" value="MotB-like_N_dom"/>
</dbReference>
<keyword evidence="4 8" id="KW-0812">Transmembrane</keyword>